<dbReference type="Gene3D" id="2.80.10.50">
    <property type="match status" value="1"/>
</dbReference>
<keyword evidence="1 3" id="KW-0732">Signal</keyword>
<dbReference type="Pfam" id="PF14200">
    <property type="entry name" value="RicinB_lectin_2"/>
    <property type="match status" value="1"/>
</dbReference>
<dbReference type="InterPro" id="IPR036514">
    <property type="entry name" value="SGNH_hydro_sf"/>
</dbReference>
<sequence>MKSHFLSFKRKVYLCAGVIFFTFALTLKAQTLTVTNLVKNNAVLQRNTDANIWGEGKPGNTVTIKLGSGNNITTTIASNGKWSVKIPTGNAGGPYDLTIGDATKTYTFSGILLGEVWLCSGQSNMDMPMKGWDNQPITNGPTEIANANFPNIRLFKVPLKPSYDRETSVGGNWAVCNPNSVKNFSAVAYFFAKEIHQKLNVPVGIIVASRGNSRGECWTTANSLTSVVGFENVIADLNVARQTPSEGKYRIFNIQGGFITPEALYNGMIHPVTPYTIKGVNWYQGESNTHDPNQYKGVLKHLISAWRSEFNNPNMPFYFAQIAPWNYTDKASQELRETQFLAQSIPNTGMASLLDVGDFEKIHPPKKQQVGQRLAYWALAKQYGENIVFSGPKFRSATFSNGKGILEFDYADGIKLTNGNNFEIAGSDGNFVTANAIVNNGKIEVSASSVPNPTQARYGWSNFVQGSLFNGANMPSSSFRTEIPSTRPAANIPNGVYYIQDPAGTIKINSPSGRTIDKANNTGDGAKWEFTKVGSYYTLKNQRNNEFLEVPYEACHANDKPQNPNVNLATWTSSGSNHQRWNITKVDDDYFLEPLHCSKVVDRNNSGAIHLWPYQAGNGQQTWRIVDVVANNLASKSIHANSNSISNPISNGIIYLTNVNGASYSISDISGQLVQSGDIENNSINVSVLSAGIYIVKFSNDEIIQIEKVVIK</sequence>
<organism evidence="7 8">
    <name type="scientific">Flavivirga eckloniae</name>
    <dbReference type="NCBI Taxonomy" id="1803846"/>
    <lineage>
        <taxon>Bacteria</taxon>
        <taxon>Pseudomonadati</taxon>
        <taxon>Bacteroidota</taxon>
        <taxon>Flavobacteriia</taxon>
        <taxon>Flavobacteriales</taxon>
        <taxon>Flavobacteriaceae</taxon>
        <taxon>Flavivirga</taxon>
    </lineage>
</organism>
<feature type="chain" id="PRO_5014623184" evidence="3">
    <location>
        <begin position="30"/>
        <end position="712"/>
    </location>
</feature>
<evidence type="ECO:0000313" key="8">
    <source>
        <dbReference type="Proteomes" id="UP000235826"/>
    </source>
</evidence>
<dbReference type="InterPro" id="IPR013783">
    <property type="entry name" value="Ig-like_fold"/>
</dbReference>
<evidence type="ECO:0000256" key="1">
    <source>
        <dbReference type="ARBA" id="ARBA00022729"/>
    </source>
</evidence>
<dbReference type="GO" id="GO:0005975">
    <property type="term" value="P:carbohydrate metabolic process"/>
    <property type="evidence" value="ECO:0007669"/>
    <property type="project" value="TreeGrafter"/>
</dbReference>
<protein>
    <submittedName>
        <fullName evidence="7">Uncharacterized protein</fullName>
    </submittedName>
</protein>
<gene>
    <name evidence="7" type="ORF">C1H87_14440</name>
</gene>
<evidence type="ECO:0000256" key="3">
    <source>
        <dbReference type="SAM" id="SignalP"/>
    </source>
</evidence>
<feature type="domain" description="Ricin B lectin" evidence="5">
    <location>
        <begin position="526"/>
        <end position="606"/>
    </location>
</feature>
<keyword evidence="8" id="KW-1185">Reference proteome</keyword>
<accession>A0A2K9PTF3</accession>
<feature type="domain" description="Secretion system C-terminal sorting" evidence="6">
    <location>
        <begin position="647"/>
        <end position="711"/>
    </location>
</feature>
<dbReference type="RefSeq" id="WP_102756489.1">
    <property type="nucleotide sequence ID" value="NZ_CP025791.1"/>
</dbReference>
<reference evidence="7 8" key="1">
    <citation type="submission" date="2018-01" db="EMBL/GenBank/DDBJ databases">
        <title>Complete genome sequence of Flavivirga eckloniae ECD14 isolated from seaweed Ecklonia cava.</title>
        <authorList>
            <person name="Lee J.H."/>
            <person name="Baik K.S."/>
            <person name="Seong C.N."/>
        </authorList>
    </citation>
    <scope>NUCLEOTIDE SEQUENCE [LARGE SCALE GENOMIC DNA]</scope>
    <source>
        <strain evidence="7 8">ECD14</strain>
    </source>
</reference>
<dbReference type="InterPro" id="IPR000772">
    <property type="entry name" value="Ricin_B_lectin"/>
</dbReference>
<dbReference type="EMBL" id="CP025791">
    <property type="protein sequence ID" value="AUP79837.1"/>
    <property type="molecule type" value="Genomic_DNA"/>
</dbReference>
<dbReference type="Gene3D" id="3.40.50.1110">
    <property type="entry name" value="SGNH hydrolase"/>
    <property type="match status" value="1"/>
</dbReference>
<dbReference type="Proteomes" id="UP000235826">
    <property type="component" value="Chromosome"/>
</dbReference>
<dbReference type="Pfam" id="PF03629">
    <property type="entry name" value="SASA"/>
    <property type="match status" value="1"/>
</dbReference>
<proteinExistence type="predicted"/>
<dbReference type="KEGG" id="fek:C1H87_14440"/>
<dbReference type="InterPro" id="IPR035992">
    <property type="entry name" value="Ricin_B-like_lectins"/>
</dbReference>
<name>A0A2K9PTF3_9FLAO</name>
<dbReference type="OrthoDB" id="9816001at2"/>
<dbReference type="PANTHER" id="PTHR22901:SF0">
    <property type="entry name" value="SIALATE O-ACETYLESTERASE"/>
    <property type="match status" value="1"/>
</dbReference>
<dbReference type="SUPFAM" id="SSF52266">
    <property type="entry name" value="SGNH hydrolase"/>
    <property type="match status" value="1"/>
</dbReference>
<feature type="domain" description="Sialate O-acetylesterase" evidence="4">
    <location>
        <begin position="115"/>
        <end position="375"/>
    </location>
</feature>
<dbReference type="PANTHER" id="PTHR22901">
    <property type="entry name" value="SIALATE O-ACETYLESTERASE"/>
    <property type="match status" value="1"/>
</dbReference>
<evidence type="ECO:0000313" key="7">
    <source>
        <dbReference type="EMBL" id="AUP79837.1"/>
    </source>
</evidence>
<dbReference type="Gene3D" id="2.60.40.10">
    <property type="entry name" value="Immunoglobulins"/>
    <property type="match status" value="1"/>
</dbReference>
<evidence type="ECO:0000256" key="2">
    <source>
        <dbReference type="ARBA" id="ARBA00022801"/>
    </source>
</evidence>
<evidence type="ECO:0000259" key="4">
    <source>
        <dbReference type="Pfam" id="PF03629"/>
    </source>
</evidence>
<dbReference type="InterPro" id="IPR005181">
    <property type="entry name" value="SASA"/>
</dbReference>
<dbReference type="InterPro" id="IPR039329">
    <property type="entry name" value="SIAE"/>
</dbReference>
<keyword evidence="2" id="KW-0378">Hydrolase</keyword>
<dbReference type="CDD" id="cd00161">
    <property type="entry name" value="beta-trefoil_Ricin-like"/>
    <property type="match status" value="1"/>
</dbReference>
<feature type="signal peptide" evidence="3">
    <location>
        <begin position="1"/>
        <end position="29"/>
    </location>
</feature>
<evidence type="ECO:0000259" key="5">
    <source>
        <dbReference type="Pfam" id="PF14200"/>
    </source>
</evidence>
<dbReference type="SUPFAM" id="SSF50370">
    <property type="entry name" value="Ricin B-like lectins"/>
    <property type="match status" value="1"/>
</dbReference>
<evidence type="ECO:0000259" key="6">
    <source>
        <dbReference type="Pfam" id="PF18962"/>
    </source>
</evidence>
<dbReference type="GO" id="GO:0001681">
    <property type="term" value="F:sialate O-acetylesterase activity"/>
    <property type="evidence" value="ECO:0007669"/>
    <property type="project" value="InterPro"/>
</dbReference>
<dbReference type="InterPro" id="IPR026444">
    <property type="entry name" value="Secre_tail"/>
</dbReference>
<dbReference type="PROSITE" id="PS50231">
    <property type="entry name" value="RICIN_B_LECTIN"/>
    <property type="match status" value="1"/>
</dbReference>
<dbReference type="AlphaFoldDB" id="A0A2K9PTF3"/>
<dbReference type="Pfam" id="PF18962">
    <property type="entry name" value="Por_Secre_tail"/>
    <property type="match status" value="1"/>
</dbReference>
<dbReference type="NCBIfam" id="TIGR04183">
    <property type="entry name" value="Por_Secre_tail"/>
    <property type="match status" value="1"/>
</dbReference>